<proteinExistence type="predicted"/>
<dbReference type="Proteomes" id="UP000229615">
    <property type="component" value="Unassembled WGS sequence"/>
</dbReference>
<evidence type="ECO:0000313" key="2">
    <source>
        <dbReference type="EMBL" id="PIR88788.1"/>
    </source>
</evidence>
<sequence length="70" mass="7869">MPALPAVDGLWKQVGDRVEQELRNEPKQPNHDTKDEDEQKPSTHSQKWIGDGCAAKVFDTLPKEEKDQGA</sequence>
<dbReference type="EMBL" id="PFBB01000004">
    <property type="protein sequence ID" value="PIR88788.1"/>
    <property type="molecule type" value="Genomic_DNA"/>
</dbReference>
<evidence type="ECO:0000313" key="3">
    <source>
        <dbReference type="Proteomes" id="UP000229615"/>
    </source>
</evidence>
<name>A0A2H0UQV8_9BACT</name>
<gene>
    <name evidence="2" type="ORF">COU09_00395</name>
</gene>
<accession>A0A2H0UQV8</accession>
<reference evidence="3" key="1">
    <citation type="submission" date="2017-09" db="EMBL/GenBank/DDBJ databases">
        <title>Depth-based differentiation of microbial function through sediment-hosted aquifers and enrichment of novel symbionts in the deep terrestrial subsurface.</title>
        <authorList>
            <person name="Probst A.J."/>
            <person name="Ladd B."/>
            <person name="Jarett J.K."/>
            <person name="Geller-Mcgrath D.E."/>
            <person name="Sieber C.M.K."/>
            <person name="Emerson J.B."/>
            <person name="Anantharaman K."/>
            <person name="Thomas B.C."/>
            <person name="Malmstrom R."/>
            <person name="Stieglmeier M."/>
            <person name="Klingl A."/>
            <person name="Woyke T."/>
            <person name="Ryan C.M."/>
            <person name="Banfield J.F."/>
        </authorList>
    </citation>
    <scope>NUCLEOTIDE SEQUENCE [LARGE SCALE GENOMIC DNA]</scope>
</reference>
<organism evidence="2 3">
    <name type="scientific">Candidatus Harrisonbacteria bacterium CG10_big_fil_rev_8_21_14_0_10_44_23</name>
    <dbReference type="NCBI Taxonomy" id="1974585"/>
    <lineage>
        <taxon>Bacteria</taxon>
        <taxon>Candidatus Harrisoniibacteriota</taxon>
    </lineage>
</organism>
<protein>
    <submittedName>
        <fullName evidence="2">Uncharacterized protein</fullName>
    </submittedName>
</protein>
<evidence type="ECO:0000256" key="1">
    <source>
        <dbReference type="SAM" id="MobiDB-lite"/>
    </source>
</evidence>
<feature type="compositionally biased region" description="Basic and acidic residues" evidence="1">
    <location>
        <begin position="14"/>
        <end position="41"/>
    </location>
</feature>
<comment type="caution">
    <text evidence="2">The sequence shown here is derived from an EMBL/GenBank/DDBJ whole genome shotgun (WGS) entry which is preliminary data.</text>
</comment>
<dbReference type="AlphaFoldDB" id="A0A2H0UQV8"/>
<feature type="region of interest" description="Disordered" evidence="1">
    <location>
        <begin position="1"/>
        <end position="53"/>
    </location>
</feature>